<keyword evidence="14" id="KW-0325">Glycoprotein</keyword>
<proteinExistence type="inferred from homology"/>
<dbReference type="FunFam" id="3.80.10.10:FF:000275">
    <property type="entry name" value="Leucine-rich repeat receptor-like protein kinase"/>
    <property type="match status" value="1"/>
</dbReference>
<dbReference type="SUPFAM" id="SSF56112">
    <property type="entry name" value="Protein kinase-like (PK-like)"/>
    <property type="match status" value="1"/>
</dbReference>
<keyword evidence="12" id="KW-1133">Transmembrane helix</keyword>
<keyword evidence="10" id="KW-0418">Kinase</keyword>
<dbReference type="PANTHER" id="PTHR45974">
    <property type="entry name" value="RECEPTOR-LIKE PROTEIN 55"/>
    <property type="match status" value="1"/>
</dbReference>
<gene>
    <name evidence="17" type="ORF">R1flu_026180</name>
</gene>
<dbReference type="PANTHER" id="PTHR45974:SF272">
    <property type="entry name" value="LEUCINE RICH REPEAT FAMILY PROTEIN, EXPRESSED"/>
    <property type="match status" value="1"/>
</dbReference>
<dbReference type="SMART" id="SM00369">
    <property type="entry name" value="LRR_TYP"/>
    <property type="match status" value="4"/>
</dbReference>
<evidence type="ECO:0000256" key="14">
    <source>
        <dbReference type="ARBA" id="ARBA00023180"/>
    </source>
</evidence>
<evidence type="ECO:0000256" key="15">
    <source>
        <dbReference type="PROSITE-ProRule" id="PRU10141"/>
    </source>
</evidence>
<dbReference type="InterPro" id="IPR013210">
    <property type="entry name" value="LRR_N_plant-typ"/>
</dbReference>
<comment type="similarity">
    <text evidence="2">Belongs to the protein kinase superfamily. Ser/Thr protein kinase family.</text>
</comment>
<dbReference type="AlphaFoldDB" id="A0ABD1XF90"/>
<keyword evidence="18" id="KW-1185">Reference proteome</keyword>
<evidence type="ECO:0000256" key="3">
    <source>
        <dbReference type="ARBA" id="ARBA00022527"/>
    </source>
</evidence>
<dbReference type="GO" id="GO:0016020">
    <property type="term" value="C:membrane"/>
    <property type="evidence" value="ECO:0007669"/>
    <property type="project" value="UniProtKB-SubCell"/>
</dbReference>
<protein>
    <recommendedName>
        <fullName evidence="16">Protein kinase domain-containing protein</fullName>
    </recommendedName>
</protein>
<accession>A0ABD1XF90</accession>
<evidence type="ECO:0000256" key="4">
    <source>
        <dbReference type="ARBA" id="ARBA00022614"/>
    </source>
</evidence>
<evidence type="ECO:0000256" key="2">
    <source>
        <dbReference type="ARBA" id="ARBA00008684"/>
    </source>
</evidence>
<evidence type="ECO:0000256" key="13">
    <source>
        <dbReference type="ARBA" id="ARBA00023136"/>
    </source>
</evidence>
<dbReference type="InterPro" id="IPR003591">
    <property type="entry name" value="Leu-rich_rpt_typical-subtyp"/>
</dbReference>
<evidence type="ECO:0000256" key="5">
    <source>
        <dbReference type="ARBA" id="ARBA00022679"/>
    </source>
</evidence>
<evidence type="ECO:0000313" key="18">
    <source>
        <dbReference type="Proteomes" id="UP001605036"/>
    </source>
</evidence>
<keyword evidence="7" id="KW-0732">Signal</keyword>
<keyword evidence="5" id="KW-0808">Transferase</keyword>
<evidence type="ECO:0000256" key="7">
    <source>
        <dbReference type="ARBA" id="ARBA00022729"/>
    </source>
</evidence>
<keyword evidence="4" id="KW-0433">Leucine-rich repeat</keyword>
<evidence type="ECO:0000313" key="17">
    <source>
        <dbReference type="EMBL" id="KAL2607607.1"/>
    </source>
</evidence>
<evidence type="ECO:0000256" key="10">
    <source>
        <dbReference type="ARBA" id="ARBA00022777"/>
    </source>
</evidence>
<evidence type="ECO:0000259" key="16">
    <source>
        <dbReference type="PROSITE" id="PS50011"/>
    </source>
</evidence>
<dbReference type="GO" id="GO:0004674">
    <property type="term" value="F:protein serine/threonine kinase activity"/>
    <property type="evidence" value="ECO:0007669"/>
    <property type="project" value="UniProtKB-KW"/>
</dbReference>
<dbReference type="InterPro" id="IPR000719">
    <property type="entry name" value="Prot_kinase_dom"/>
</dbReference>
<evidence type="ECO:0000256" key="12">
    <source>
        <dbReference type="ARBA" id="ARBA00022989"/>
    </source>
</evidence>
<dbReference type="PROSITE" id="PS00108">
    <property type="entry name" value="PROTEIN_KINASE_ST"/>
    <property type="match status" value="1"/>
</dbReference>
<dbReference type="Gene3D" id="3.80.10.10">
    <property type="entry name" value="Ribonuclease Inhibitor"/>
    <property type="match status" value="3"/>
</dbReference>
<keyword evidence="6" id="KW-0812">Transmembrane</keyword>
<dbReference type="Pfam" id="PF00560">
    <property type="entry name" value="LRR_1"/>
    <property type="match status" value="6"/>
</dbReference>
<dbReference type="InterPro" id="IPR032675">
    <property type="entry name" value="LRR_dom_sf"/>
</dbReference>
<comment type="subcellular location">
    <subcellularLocation>
        <location evidence="1">Membrane</location>
        <topology evidence="1">Single-pass membrane protein</topology>
    </subcellularLocation>
</comment>
<dbReference type="Pfam" id="PF13855">
    <property type="entry name" value="LRR_8"/>
    <property type="match status" value="1"/>
</dbReference>
<evidence type="ECO:0000256" key="9">
    <source>
        <dbReference type="ARBA" id="ARBA00022741"/>
    </source>
</evidence>
<dbReference type="Gene3D" id="1.10.510.10">
    <property type="entry name" value="Transferase(Phosphotransferase) domain 1"/>
    <property type="match status" value="1"/>
</dbReference>
<evidence type="ECO:0000256" key="11">
    <source>
        <dbReference type="ARBA" id="ARBA00022840"/>
    </source>
</evidence>
<keyword evidence="13" id="KW-0472">Membrane</keyword>
<evidence type="ECO:0000256" key="1">
    <source>
        <dbReference type="ARBA" id="ARBA00004167"/>
    </source>
</evidence>
<dbReference type="EMBL" id="JBHFFA010000008">
    <property type="protein sequence ID" value="KAL2607607.1"/>
    <property type="molecule type" value="Genomic_DNA"/>
</dbReference>
<evidence type="ECO:0000256" key="8">
    <source>
        <dbReference type="ARBA" id="ARBA00022737"/>
    </source>
</evidence>
<keyword evidence="9 15" id="KW-0547">Nucleotide-binding</keyword>
<dbReference type="GO" id="GO:0005524">
    <property type="term" value="F:ATP binding"/>
    <property type="evidence" value="ECO:0007669"/>
    <property type="project" value="UniProtKB-UniRule"/>
</dbReference>
<dbReference type="InterPro" id="IPR011009">
    <property type="entry name" value="Kinase-like_dom_sf"/>
</dbReference>
<reference evidence="17 18" key="1">
    <citation type="submission" date="2024-09" db="EMBL/GenBank/DDBJ databases">
        <title>Chromosome-scale assembly of Riccia fluitans.</title>
        <authorList>
            <person name="Paukszto L."/>
            <person name="Sawicki J."/>
            <person name="Karawczyk K."/>
            <person name="Piernik-Szablinska J."/>
            <person name="Szczecinska M."/>
            <person name="Mazdziarz M."/>
        </authorList>
    </citation>
    <scope>NUCLEOTIDE SEQUENCE [LARGE SCALE GENOMIC DNA]</scope>
    <source>
        <strain evidence="17">Rf_01</strain>
        <tissue evidence="17">Aerial parts of the thallus</tissue>
    </source>
</reference>
<dbReference type="Pfam" id="PF00069">
    <property type="entry name" value="Pkinase"/>
    <property type="match status" value="1"/>
</dbReference>
<dbReference type="SUPFAM" id="SSF52047">
    <property type="entry name" value="RNI-like"/>
    <property type="match status" value="1"/>
</dbReference>
<keyword evidence="8" id="KW-0677">Repeat</keyword>
<dbReference type="InterPro" id="IPR001611">
    <property type="entry name" value="Leu-rich_rpt"/>
</dbReference>
<dbReference type="FunFam" id="3.80.10.10:FF:000095">
    <property type="entry name" value="LRR receptor-like serine/threonine-protein kinase GSO1"/>
    <property type="match status" value="1"/>
</dbReference>
<dbReference type="Proteomes" id="UP001605036">
    <property type="component" value="Unassembled WGS sequence"/>
</dbReference>
<dbReference type="PROSITE" id="PS00107">
    <property type="entry name" value="PROTEIN_KINASE_ATP"/>
    <property type="match status" value="1"/>
</dbReference>
<name>A0ABD1XF90_9MARC</name>
<dbReference type="InterPro" id="IPR008271">
    <property type="entry name" value="Ser/Thr_kinase_AS"/>
</dbReference>
<dbReference type="PROSITE" id="PS50011">
    <property type="entry name" value="PROTEIN_KINASE_DOM"/>
    <property type="match status" value="1"/>
</dbReference>
<keyword evidence="11 15" id="KW-0067">ATP-binding</keyword>
<dbReference type="InterPro" id="IPR017441">
    <property type="entry name" value="Protein_kinase_ATP_BS"/>
</dbReference>
<dbReference type="SMART" id="SM00220">
    <property type="entry name" value="S_TKc"/>
    <property type="match status" value="1"/>
</dbReference>
<sequence>MKESSSPMVVARSKFHQMALGALQLGLMMAASASIAIANSAPVPSSDLECAVTGTTPSDGIAFDEQILLQFKSVLSDPGDVLGNWDQKFSSVCNWTGVTCNVTGQSNRVSELSLPSLGLRGPLTETLGCLEFLKAINILDNSFYGSIPSGLFRKGCSLTTARFGLNNFSGLLPDTIGNCPAISVLQVNGNSLSGIVPEALTNLTSLSVLDLSSNQFVGQIPHIPSHAGGCSFLESLNLSNNQFQGSIPDSLKDCTSIFSFDMSVNALTGSVPSWLLNLRKLSRLNLGHNKLDGDFPDELFGLTKLGEVRLDHNLLNGTLPDRFNEFFLLDLLDLSNNVLSGEIPRSLGSCKSLIELSLSNNKFTGPIPVELGNLTSFQKTLNLSHNLLQSSIPASLGFLSSVEQIDLSANNLTGNIPPSLGNCTNLRFLDLSDNHLAGHFPSSLCDLRLLFILHISGNELTGVSPNDPCHRLAFLFIKGKAISAKTIIAVTAGVAFFIAVTLIYRPWPKKSPDAQVQELAAWNGPDLEVIRLTVEDLLKATDNFCRESIIGFGSSGTVHKGVLQIFPFVIAVKKFMDDEEGRKRLSREARIMKLIRHRNLVQSLGARTSSSDLGSQAPGLNVLVLEYMPNGTLDNLLYGTPLQDFSLEMRVNVAVDVVTGLCYLHGDIANRVQIIHGDIKPGNIFLKSGFVASIGDFGLSQLALNGRTRDHSSNCHWEGTFGYCPPELGQGYMSTAGDVYGLGVTILEMLVRRRPTSFTVEDTGFTFVPWIRNSFPHELNDIIDPALMSELESNGEDVRLLFKVGLLCTADSLWDRPSAREALAMINSMPSKIRATSEPDIVVSPIEELVREQPEFAENTQQRNADHLKVLAKNFDIEFSIDIYDQDELRKKYIHSSSCLSALYPGSRSVDRGREDLEVGDDFKIKN</sequence>
<dbReference type="Gene3D" id="3.30.200.20">
    <property type="entry name" value="Phosphorylase Kinase, domain 1"/>
    <property type="match status" value="1"/>
</dbReference>
<evidence type="ECO:0000256" key="6">
    <source>
        <dbReference type="ARBA" id="ARBA00022692"/>
    </source>
</evidence>
<comment type="caution">
    <text evidence="17">The sequence shown here is derived from an EMBL/GenBank/DDBJ whole genome shotgun (WGS) entry which is preliminary data.</text>
</comment>
<dbReference type="Pfam" id="PF08263">
    <property type="entry name" value="LRRNT_2"/>
    <property type="match status" value="1"/>
</dbReference>
<feature type="domain" description="Protein kinase" evidence="16">
    <location>
        <begin position="544"/>
        <end position="807"/>
    </location>
</feature>
<organism evidence="17 18">
    <name type="scientific">Riccia fluitans</name>
    <dbReference type="NCBI Taxonomy" id="41844"/>
    <lineage>
        <taxon>Eukaryota</taxon>
        <taxon>Viridiplantae</taxon>
        <taxon>Streptophyta</taxon>
        <taxon>Embryophyta</taxon>
        <taxon>Marchantiophyta</taxon>
        <taxon>Marchantiopsida</taxon>
        <taxon>Marchantiidae</taxon>
        <taxon>Marchantiales</taxon>
        <taxon>Ricciaceae</taxon>
        <taxon>Riccia</taxon>
    </lineage>
</organism>
<feature type="binding site" evidence="15">
    <location>
        <position position="574"/>
    </location>
    <ligand>
        <name>ATP</name>
        <dbReference type="ChEBI" id="CHEBI:30616"/>
    </ligand>
</feature>
<keyword evidence="3" id="KW-0723">Serine/threonine-protein kinase</keyword>